<proteinExistence type="predicted"/>
<organism evidence="2 3">
    <name type="scientific">Algoriphagus confluentis</name>
    <dbReference type="NCBI Taxonomy" id="1697556"/>
    <lineage>
        <taxon>Bacteria</taxon>
        <taxon>Pseudomonadati</taxon>
        <taxon>Bacteroidota</taxon>
        <taxon>Cytophagia</taxon>
        <taxon>Cytophagales</taxon>
        <taxon>Cyclobacteriaceae</taxon>
        <taxon>Algoriphagus</taxon>
    </lineage>
</organism>
<dbReference type="PROSITE" id="PS51257">
    <property type="entry name" value="PROKAR_LIPOPROTEIN"/>
    <property type="match status" value="1"/>
</dbReference>
<evidence type="ECO:0000313" key="3">
    <source>
        <dbReference type="Proteomes" id="UP001338309"/>
    </source>
</evidence>
<dbReference type="EMBL" id="BTPD01000021">
    <property type="protein sequence ID" value="GMQ31593.1"/>
    <property type="molecule type" value="Genomic_DNA"/>
</dbReference>
<sequence length="151" mass="15928">MKKVLFIFYIAFLGLVSCSDDKEKDPVVIDPTRPTGALNILRSGSFTDQNGAGSRGMAGLGTDTQGKEFLRFDGAFNTALATGTVTVFLSTSMEFMADPANGNPNLLPLGPVRNAGENFFAIPTGASTAKYTHVILWCGSVGVPFGFAPLN</sequence>
<dbReference type="RefSeq" id="WP_338219350.1">
    <property type="nucleotide sequence ID" value="NZ_BTPD01000021.1"/>
</dbReference>
<evidence type="ECO:0000313" key="2">
    <source>
        <dbReference type="EMBL" id="GMQ31593.1"/>
    </source>
</evidence>
<dbReference type="Proteomes" id="UP001338309">
    <property type="component" value="Unassembled WGS sequence"/>
</dbReference>
<dbReference type="Pfam" id="PF10517">
    <property type="entry name" value="DM13"/>
    <property type="match status" value="1"/>
</dbReference>
<feature type="domain" description="DM13" evidence="1">
    <location>
        <begin position="44"/>
        <end position="151"/>
    </location>
</feature>
<gene>
    <name evidence="2" type="ORF">Aconfl_42380</name>
</gene>
<protein>
    <recommendedName>
        <fullName evidence="1">DM13 domain-containing protein</fullName>
    </recommendedName>
</protein>
<evidence type="ECO:0000259" key="1">
    <source>
        <dbReference type="PROSITE" id="PS51549"/>
    </source>
</evidence>
<dbReference type="PROSITE" id="PS51549">
    <property type="entry name" value="DM13"/>
    <property type="match status" value="1"/>
</dbReference>
<comment type="caution">
    <text evidence="2">The sequence shown here is derived from an EMBL/GenBank/DDBJ whole genome shotgun (WGS) entry which is preliminary data.</text>
</comment>
<accession>A0ABQ6PV13</accession>
<name>A0ABQ6PV13_9BACT</name>
<keyword evidence="3" id="KW-1185">Reference proteome</keyword>
<reference evidence="2 3" key="1">
    <citation type="submission" date="2023-08" db="EMBL/GenBank/DDBJ databases">
        <title>Draft genome sequence of Algoriphagus confluentis.</title>
        <authorList>
            <person name="Takatani N."/>
            <person name="Hosokawa M."/>
            <person name="Sawabe T."/>
        </authorList>
    </citation>
    <scope>NUCLEOTIDE SEQUENCE [LARGE SCALE GENOMIC DNA]</scope>
    <source>
        <strain evidence="2 3">NBRC 111222</strain>
    </source>
</reference>
<dbReference type="InterPro" id="IPR019545">
    <property type="entry name" value="DM13_domain"/>
</dbReference>